<evidence type="ECO:0000313" key="2">
    <source>
        <dbReference type="EMBL" id="EMR12142.1"/>
    </source>
</evidence>
<dbReference type="PATRIC" id="fig|1286106.3.peg.2375"/>
<evidence type="ECO:0000256" key="1">
    <source>
        <dbReference type="SAM" id="Phobius"/>
    </source>
</evidence>
<feature type="transmembrane region" description="Helical" evidence="1">
    <location>
        <begin position="12"/>
        <end position="29"/>
    </location>
</feature>
<accession>M7NY15</accession>
<keyword evidence="1" id="KW-1133">Transmembrane helix</keyword>
<protein>
    <submittedName>
        <fullName evidence="2">Uncharacterized protein</fullName>
    </submittedName>
</protein>
<keyword evidence="3" id="KW-1185">Reference proteome</keyword>
<sequence length="374" mass="42219">MAKSARPSPSLMPAVLALLVVFGIGYLLYSDLRPTSRTEHLVHPPIEIIEPDLPLTIIEPPQPAIEHSERVIQDAQRFVENLVMEDSEENVVVTEEQDAFARLDSTISVPDQEKRQTTVEALISDKTLDANTPLTLEYTEQIEQKTTLSALEKSRDEKISEVTIVTEQGQSLTAPLFQLLEREDLDPDAPITLIEQRQQTREITAGELAGSGIKADQDVTATINRGMRQFALRDIIPDSDIPDNTLYYLHRVTEQDRLGLWGIIQSGLIEQFRKGLRIEGVGYSRDLIRVTIPADADQPLPSGLSSFLGRVLFDKVKTSYIYNFNTQTMGQNPNLIYPGQELIVIQFSQDELRDIYLFFAEQRRERAESFAISH</sequence>
<gene>
    <name evidence="2" type="ORF">MPL1_11868</name>
</gene>
<dbReference type="Proteomes" id="UP000012019">
    <property type="component" value="Unassembled WGS sequence"/>
</dbReference>
<organism evidence="2 3">
    <name type="scientific">Methylophaga lonarensis MPL</name>
    <dbReference type="NCBI Taxonomy" id="1286106"/>
    <lineage>
        <taxon>Bacteria</taxon>
        <taxon>Pseudomonadati</taxon>
        <taxon>Pseudomonadota</taxon>
        <taxon>Gammaproteobacteria</taxon>
        <taxon>Thiotrichales</taxon>
        <taxon>Piscirickettsiaceae</taxon>
        <taxon>Methylophaga</taxon>
    </lineage>
</organism>
<dbReference type="eggNOG" id="ENOG50310CJ">
    <property type="taxonomic scope" value="Bacteria"/>
</dbReference>
<dbReference type="AlphaFoldDB" id="M7NY15"/>
<dbReference type="STRING" id="1286106.MPL1_11868"/>
<dbReference type="OrthoDB" id="6117412at2"/>
<proteinExistence type="predicted"/>
<keyword evidence="1" id="KW-0472">Membrane</keyword>
<reference evidence="2 3" key="1">
    <citation type="journal article" date="2013" name="Genome Announc.">
        <title>Draft Genome Sequence of Methylophaga lonarensis MPLT, a Haloalkaliphilic (Non-Methane-Utilizing) Methylotroph.</title>
        <authorList>
            <person name="Shetty S.A."/>
            <person name="Marathe N.P."/>
            <person name="Munot H."/>
            <person name="Antony C.P."/>
            <person name="Dhotre D.P."/>
            <person name="Murrell J.C."/>
            <person name="Shouche Y.S."/>
        </authorList>
    </citation>
    <scope>NUCLEOTIDE SEQUENCE [LARGE SCALE GENOMIC DNA]</scope>
    <source>
        <strain evidence="2 3">MPL</strain>
    </source>
</reference>
<name>M7NY15_9GAMM</name>
<dbReference type="EMBL" id="APHR01000070">
    <property type="protein sequence ID" value="EMR12142.1"/>
    <property type="molecule type" value="Genomic_DNA"/>
</dbReference>
<keyword evidence="1" id="KW-0812">Transmembrane</keyword>
<dbReference type="RefSeq" id="WP_009727328.1">
    <property type="nucleotide sequence ID" value="NZ_APHR01000070.1"/>
</dbReference>
<evidence type="ECO:0000313" key="3">
    <source>
        <dbReference type="Proteomes" id="UP000012019"/>
    </source>
</evidence>
<comment type="caution">
    <text evidence="2">The sequence shown here is derived from an EMBL/GenBank/DDBJ whole genome shotgun (WGS) entry which is preliminary data.</text>
</comment>